<reference evidence="1 2" key="1">
    <citation type="journal article" date="2019" name="Sci. Rep.">
        <title>A high-quality genome of Eragrostis curvula grass provides insights into Poaceae evolution and supports new strategies to enhance forage quality.</title>
        <authorList>
            <person name="Carballo J."/>
            <person name="Santos B.A.C.M."/>
            <person name="Zappacosta D."/>
            <person name="Garbus I."/>
            <person name="Selva J.P."/>
            <person name="Gallo C.A."/>
            <person name="Diaz A."/>
            <person name="Albertini E."/>
            <person name="Caccamo M."/>
            <person name="Echenique V."/>
        </authorList>
    </citation>
    <scope>NUCLEOTIDE SEQUENCE [LARGE SCALE GENOMIC DNA]</scope>
    <source>
        <strain evidence="2">cv. Victoria</strain>
        <tissue evidence="1">Leaf</tissue>
    </source>
</reference>
<dbReference type="EMBL" id="RWGY01000029">
    <property type="protein sequence ID" value="TVU19043.1"/>
    <property type="molecule type" value="Genomic_DNA"/>
</dbReference>
<comment type="caution">
    <text evidence="1">The sequence shown here is derived from an EMBL/GenBank/DDBJ whole genome shotgun (WGS) entry which is preliminary data.</text>
</comment>
<dbReference type="AlphaFoldDB" id="A0A5J9U5X9"/>
<feature type="non-terminal residue" evidence="1">
    <location>
        <position position="1"/>
    </location>
</feature>
<name>A0A5J9U5X9_9POAL</name>
<evidence type="ECO:0000313" key="1">
    <source>
        <dbReference type="EMBL" id="TVU19043.1"/>
    </source>
</evidence>
<sequence>MGRGLGARRPVRRAAALPDFFGVPIGSEADGFLFSILRREHEGLIGWFWEPSPDLQERRMLSLVIGSRWNHKKWDTEH</sequence>
<proteinExistence type="predicted"/>
<evidence type="ECO:0000313" key="2">
    <source>
        <dbReference type="Proteomes" id="UP000324897"/>
    </source>
</evidence>
<organism evidence="1 2">
    <name type="scientific">Eragrostis curvula</name>
    <name type="common">weeping love grass</name>
    <dbReference type="NCBI Taxonomy" id="38414"/>
    <lineage>
        <taxon>Eukaryota</taxon>
        <taxon>Viridiplantae</taxon>
        <taxon>Streptophyta</taxon>
        <taxon>Embryophyta</taxon>
        <taxon>Tracheophyta</taxon>
        <taxon>Spermatophyta</taxon>
        <taxon>Magnoliopsida</taxon>
        <taxon>Liliopsida</taxon>
        <taxon>Poales</taxon>
        <taxon>Poaceae</taxon>
        <taxon>PACMAD clade</taxon>
        <taxon>Chloridoideae</taxon>
        <taxon>Eragrostideae</taxon>
        <taxon>Eragrostidinae</taxon>
        <taxon>Eragrostis</taxon>
    </lineage>
</organism>
<gene>
    <name evidence="1" type="ORF">EJB05_35171</name>
</gene>
<dbReference type="Gramene" id="TVU19043">
    <property type="protein sequence ID" value="TVU19043"/>
    <property type="gene ID" value="EJB05_35171"/>
</dbReference>
<protein>
    <submittedName>
        <fullName evidence="1">Uncharacterized protein</fullName>
    </submittedName>
</protein>
<dbReference type="Proteomes" id="UP000324897">
    <property type="component" value="Chromosome 7"/>
</dbReference>
<accession>A0A5J9U5X9</accession>
<keyword evidence="2" id="KW-1185">Reference proteome</keyword>